<reference evidence="1 2" key="1">
    <citation type="submission" date="2015-09" db="EMBL/GenBank/DDBJ databases">
        <authorList>
            <consortium name="Pathogen Informatics"/>
        </authorList>
    </citation>
    <scope>NUCLEOTIDE SEQUENCE [LARGE SCALE GENOMIC DNA]</scope>
    <source>
        <strain evidence="1 2">2789STDY5834856</strain>
    </source>
</reference>
<dbReference type="RefSeq" id="WP_055262972.1">
    <property type="nucleotide sequence ID" value="NZ_CABIXQ010000001.1"/>
</dbReference>
<dbReference type="AlphaFoldDB" id="A0A173Y3S0"/>
<dbReference type="InterPro" id="IPR038292">
    <property type="entry name" value="YmfJ/YflH_sf"/>
</dbReference>
<evidence type="ECO:0000313" key="2">
    <source>
        <dbReference type="Proteomes" id="UP000095594"/>
    </source>
</evidence>
<protein>
    <submittedName>
        <fullName evidence="1">Protein of uncharacterized function (DUF3243)</fullName>
    </submittedName>
</protein>
<name>A0A173Y3S0_9CLOT</name>
<dbReference type="Pfam" id="PF11588">
    <property type="entry name" value="DUF3243"/>
    <property type="match status" value="1"/>
</dbReference>
<evidence type="ECO:0000313" key="1">
    <source>
        <dbReference type="EMBL" id="CUN57817.1"/>
    </source>
</evidence>
<gene>
    <name evidence="1" type="primary">yflH</name>
    <name evidence="1" type="ORF">ERS852471_00176</name>
</gene>
<dbReference type="Gene3D" id="1.10.760.20">
    <property type="entry name" value="Protein of unknown function DUF3243"/>
    <property type="match status" value="1"/>
</dbReference>
<dbReference type="Proteomes" id="UP000095594">
    <property type="component" value="Unassembled WGS sequence"/>
</dbReference>
<proteinExistence type="predicted"/>
<dbReference type="InterPro" id="IPR021637">
    <property type="entry name" value="DUF3243"/>
</dbReference>
<accession>A0A173Y3S0</accession>
<dbReference type="EMBL" id="CYZX01000001">
    <property type="protein sequence ID" value="CUN57817.1"/>
    <property type="molecule type" value="Genomic_DNA"/>
</dbReference>
<sequence length="81" mass="9093">MNNSNEWNNWKEALGKAVDLGEDIGLSNNSINNIAEKVGGFLANHVEPANDEERLLKELWDVGNQHDKHVLAKLVVKMTQK</sequence>
<organism evidence="1 2">
    <name type="scientific">Clostridium disporicum</name>
    <dbReference type="NCBI Taxonomy" id="84024"/>
    <lineage>
        <taxon>Bacteria</taxon>
        <taxon>Bacillati</taxon>
        <taxon>Bacillota</taxon>
        <taxon>Clostridia</taxon>
        <taxon>Eubacteriales</taxon>
        <taxon>Clostridiaceae</taxon>
        <taxon>Clostridium</taxon>
    </lineage>
</organism>
<dbReference type="PIRSF" id="PIRSF004764">
    <property type="entry name" value="YmfJ"/>
    <property type="match status" value="1"/>
</dbReference>
<dbReference type="InterPro" id="IPR024702">
    <property type="entry name" value="Uncharacterised_YmfJ"/>
</dbReference>
<dbReference type="OrthoDB" id="2382009at2"/>